<reference evidence="4" key="1">
    <citation type="submission" date="2023-06" db="EMBL/GenBank/DDBJ databases">
        <authorList>
            <person name="Kurt Z."/>
        </authorList>
    </citation>
    <scope>NUCLEOTIDE SEQUENCE</scope>
</reference>
<keyword evidence="1" id="KW-0812">Transmembrane</keyword>
<dbReference type="EMBL" id="CATOUU010001170">
    <property type="protein sequence ID" value="CAI9975881.1"/>
    <property type="molecule type" value="Genomic_DNA"/>
</dbReference>
<feature type="transmembrane region" description="Helical" evidence="1">
    <location>
        <begin position="125"/>
        <end position="148"/>
    </location>
</feature>
<dbReference type="AlphaFoldDB" id="A0AA86RHV8"/>
<reference evidence="5 7" key="2">
    <citation type="submission" date="2024-07" db="EMBL/GenBank/DDBJ databases">
        <authorList>
            <person name="Akdeniz Z."/>
        </authorList>
    </citation>
    <scope>NUCLEOTIDE SEQUENCE [LARGE SCALE GENOMIC DNA]</scope>
</reference>
<dbReference type="PANTHER" id="PTHR13146:SF3">
    <property type="entry name" value="EAMA DOMAIN-CONTAINING PROTEIN"/>
    <property type="match status" value="1"/>
</dbReference>
<keyword evidence="7" id="KW-1185">Reference proteome</keyword>
<comment type="caution">
    <text evidence="4">The sequence shown here is derived from an EMBL/GenBank/DDBJ whole genome shotgun (WGS) entry which is preliminary data.</text>
</comment>
<evidence type="ECO:0000313" key="5">
    <source>
        <dbReference type="EMBL" id="CAL5984499.1"/>
    </source>
</evidence>
<feature type="transmembrane region" description="Helical" evidence="1">
    <location>
        <begin position="186"/>
        <end position="204"/>
    </location>
</feature>
<dbReference type="EMBL" id="CAXDID020000054">
    <property type="protein sequence ID" value="CAL6006770.1"/>
    <property type="molecule type" value="Genomic_DNA"/>
</dbReference>
<feature type="transmembrane region" description="Helical" evidence="1">
    <location>
        <begin position="257"/>
        <end position="277"/>
    </location>
</feature>
<feature type="transmembrane region" description="Helical" evidence="1">
    <location>
        <begin position="331"/>
        <end position="351"/>
    </location>
</feature>
<feature type="transmembrane region" description="Helical" evidence="1">
    <location>
        <begin position="363"/>
        <end position="385"/>
    </location>
</feature>
<evidence type="ECO:0000313" key="7">
    <source>
        <dbReference type="Proteomes" id="UP001642409"/>
    </source>
</evidence>
<feature type="transmembrane region" description="Helical" evidence="1">
    <location>
        <begin position="70"/>
        <end position="93"/>
    </location>
</feature>
<name>A0AA86RHV8_9EUKA</name>
<gene>
    <name evidence="6" type="ORF">HINF_LOCUS20320</name>
    <name evidence="3" type="ORF">HINF_LOCUS63526</name>
    <name evidence="4" type="ORF">HINF_LOCUS66364</name>
    <name evidence="5" type="ORF">HINF_LOCUS8130</name>
</gene>
<evidence type="ECO:0000256" key="1">
    <source>
        <dbReference type="SAM" id="Phobius"/>
    </source>
</evidence>
<sequence length="417" mass="46911">MGNNTGKYSKKAIIGILGMLIFGTGTMISSKLLLDTSACPIYRQSEYPLVTPWEHGECPRYMKKKFEKPWYQTAVMFAAMSFCILGHMFNIFYDDKKAKQIAAAHARGEMLEVEPPKVVKHDWKAYTYIGVPALFDMAATTVMTYGLVLINVSIMQMLRGAMIVFASCFNVLFLKRKIRAYQWTSVCITVAALVLVGVACIMGSKGDTTAQPWNKQLLGCLLVVCSTAIQASQIVVEDFMLSDINATPLQIVGMEGIWGFVVTCAICWPLVSFAIPGEDHGHMEDVADTFYMFVDNSLIIVFSIIYFIAILFLNWAGMVVTQETSSVVRTIFEAVRTAVIWIVDLMIYYWFAKHSVYGEAWNTFSWIQLAGFILLIFASQSYNGYAKYPMLFKYKFDDDKKKGEDAPLVENGDDLDQ</sequence>
<dbReference type="EMBL" id="CAXDID020000017">
    <property type="protein sequence ID" value="CAL5984499.1"/>
    <property type="molecule type" value="Genomic_DNA"/>
</dbReference>
<dbReference type="Pfam" id="PF00892">
    <property type="entry name" value="EamA"/>
    <property type="match status" value="1"/>
</dbReference>
<accession>A0AA86RHV8</accession>
<keyword evidence="1" id="KW-0472">Membrane</keyword>
<dbReference type="GO" id="GO:0016020">
    <property type="term" value="C:membrane"/>
    <property type="evidence" value="ECO:0007669"/>
    <property type="project" value="InterPro"/>
</dbReference>
<feature type="transmembrane region" description="Helical" evidence="1">
    <location>
        <begin position="216"/>
        <end position="236"/>
    </location>
</feature>
<dbReference type="InterPro" id="IPR000620">
    <property type="entry name" value="EamA_dom"/>
</dbReference>
<feature type="transmembrane region" description="Helical" evidence="1">
    <location>
        <begin position="12"/>
        <end position="34"/>
    </location>
</feature>
<dbReference type="SUPFAM" id="SSF103481">
    <property type="entry name" value="Multidrug resistance efflux transporter EmrE"/>
    <property type="match status" value="1"/>
</dbReference>
<dbReference type="InterPro" id="IPR037185">
    <property type="entry name" value="EmrE-like"/>
</dbReference>
<feature type="domain" description="EamA" evidence="2">
    <location>
        <begin position="120"/>
        <end position="196"/>
    </location>
</feature>
<keyword evidence="1" id="KW-1133">Transmembrane helix</keyword>
<feature type="transmembrane region" description="Helical" evidence="1">
    <location>
        <begin position="154"/>
        <end position="174"/>
    </location>
</feature>
<dbReference type="Proteomes" id="UP001642409">
    <property type="component" value="Unassembled WGS sequence"/>
</dbReference>
<evidence type="ECO:0000313" key="3">
    <source>
        <dbReference type="EMBL" id="CAI9975881.1"/>
    </source>
</evidence>
<protein>
    <submittedName>
        <fullName evidence="4">EamA-like transporter family protein</fullName>
    </submittedName>
    <submittedName>
        <fullName evidence="5">EamA-like_transporter family protein</fullName>
    </submittedName>
</protein>
<evidence type="ECO:0000313" key="6">
    <source>
        <dbReference type="EMBL" id="CAL6006770.1"/>
    </source>
</evidence>
<organism evidence="4">
    <name type="scientific">Hexamita inflata</name>
    <dbReference type="NCBI Taxonomy" id="28002"/>
    <lineage>
        <taxon>Eukaryota</taxon>
        <taxon>Metamonada</taxon>
        <taxon>Diplomonadida</taxon>
        <taxon>Hexamitidae</taxon>
        <taxon>Hexamitinae</taxon>
        <taxon>Hexamita</taxon>
    </lineage>
</organism>
<feature type="transmembrane region" description="Helical" evidence="1">
    <location>
        <begin position="297"/>
        <end position="319"/>
    </location>
</feature>
<evidence type="ECO:0000313" key="4">
    <source>
        <dbReference type="EMBL" id="CAI9978719.1"/>
    </source>
</evidence>
<dbReference type="EMBL" id="CATOUU010001186">
    <property type="protein sequence ID" value="CAI9978719.1"/>
    <property type="molecule type" value="Genomic_DNA"/>
</dbReference>
<evidence type="ECO:0000259" key="2">
    <source>
        <dbReference type="Pfam" id="PF00892"/>
    </source>
</evidence>
<dbReference type="PANTHER" id="PTHR13146">
    <property type="match status" value="1"/>
</dbReference>
<proteinExistence type="predicted"/>